<evidence type="ECO:0000256" key="9">
    <source>
        <dbReference type="ARBA" id="ARBA00023268"/>
    </source>
</evidence>
<proteinExistence type="inferred from homology"/>
<dbReference type="FunFam" id="3.30.572.10:FF:000002">
    <property type="entry name" value="Possible thymidylate synthase"/>
    <property type="match status" value="1"/>
</dbReference>
<reference evidence="16" key="1">
    <citation type="journal article" date="2017" name="Cell">
        <title>Insights into land plant evolution garnered from the Marchantia polymorpha genome.</title>
        <authorList>
            <person name="Bowman J.L."/>
            <person name="Kohchi T."/>
            <person name="Yamato K.T."/>
            <person name="Jenkins J."/>
            <person name="Shu S."/>
            <person name="Ishizaki K."/>
            <person name="Yamaoka S."/>
            <person name="Nishihama R."/>
            <person name="Nakamura Y."/>
            <person name="Berger F."/>
            <person name="Adam C."/>
            <person name="Aki S.S."/>
            <person name="Althoff F."/>
            <person name="Araki T."/>
            <person name="Arteaga-Vazquez M.A."/>
            <person name="Balasubrmanian S."/>
            <person name="Barry K."/>
            <person name="Bauer D."/>
            <person name="Boehm C.R."/>
            <person name="Briginshaw L."/>
            <person name="Caballero-Perez J."/>
            <person name="Catarino B."/>
            <person name="Chen F."/>
            <person name="Chiyoda S."/>
            <person name="Chovatia M."/>
            <person name="Davies K.M."/>
            <person name="Delmans M."/>
            <person name="Demura T."/>
            <person name="Dierschke T."/>
            <person name="Dolan L."/>
            <person name="Dorantes-Acosta A.E."/>
            <person name="Eklund D.M."/>
            <person name="Florent S.N."/>
            <person name="Flores-Sandoval E."/>
            <person name="Fujiyama A."/>
            <person name="Fukuzawa H."/>
            <person name="Galik B."/>
            <person name="Grimanelli D."/>
            <person name="Grimwood J."/>
            <person name="Grossniklaus U."/>
            <person name="Hamada T."/>
            <person name="Haseloff J."/>
            <person name="Hetherington A.J."/>
            <person name="Higo A."/>
            <person name="Hirakawa Y."/>
            <person name="Hundley H.N."/>
            <person name="Ikeda Y."/>
            <person name="Inoue K."/>
            <person name="Inoue S.I."/>
            <person name="Ishida S."/>
            <person name="Jia Q."/>
            <person name="Kakita M."/>
            <person name="Kanazawa T."/>
            <person name="Kawai Y."/>
            <person name="Kawashima T."/>
            <person name="Kennedy M."/>
            <person name="Kinose K."/>
            <person name="Kinoshita T."/>
            <person name="Kohara Y."/>
            <person name="Koide E."/>
            <person name="Komatsu K."/>
            <person name="Kopischke S."/>
            <person name="Kubo M."/>
            <person name="Kyozuka J."/>
            <person name="Lagercrantz U."/>
            <person name="Lin S.S."/>
            <person name="Lindquist E."/>
            <person name="Lipzen A.M."/>
            <person name="Lu C.W."/>
            <person name="De Luna E."/>
            <person name="Martienssen R.A."/>
            <person name="Minamino N."/>
            <person name="Mizutani M."/>
            <person name="Mizutani M."/>
            <person name="Mochizuki N."/>
            <person name="Monte I."/>
            <person name="Mosher R."/>
            <person name="Nagasaki H."/>
            <person name="Nakagami H."/>
            <person name="Naramoto S."/>
            <person name="Nishitani K."/>
            <person name="Ohtani M."/>
            <person name="Okamoto T."/>
            <person name="Okumura M."/>
            <person name="Phillips J."/>
            <person name="Pollak B."/>
            <person name="Reinders A."/>
            <person name="Rovekamp M."/>
            <person name="Sano R."/>
            <person name="Sawa S."/>
            <person name="Schmid M.W."/>
            <person name="Shirakawa M."/>
            <person name="Solano R."/>
            <person name="Spunde A."/>
            <person name="Suetsugu N."/>
            <person name="Sugano S."/>
            <person name="Sugiyama A."/>
            <person name="Sun R."/>
            <person name="Suzuki Y."/>
            <person name="Takenaka M."/>
            <person name="Takezawa D."/>
            <person name="Tomogane H."/>
            <person name="Tsuzuki M."/>
            <person name="Ueda T."/>
            <person name="Umeda M."/>
            <person name="Ward J.M."/>
            <person name="Watanabe Y."/>
            <person name="Yazaki K."/>
            <person name="Yokoyama R."/>
            <person name="Yoshitake Y."/>
            <person name="Yotsui I."/>
            <person name="Zachgo S."/>
            <person name="Schmutz J."/>
        </authorList>
    </citation>
    <scope>NUCLEOTIDE SEQUENCE [LARGE SCALE GENOMIC DNA]</scope>
    <source>
        <strain evidence="16">Tak-1</strain>
    </source>
</reference>
<dbReference type="CDD" id="cd00351">
    <property type="entry name" value="TS_Pyrimidine_HMase"/>
    <property type="match status" value="1"/>
</dbReference>
<keyword evidence="9" id="KW-0511">Multifunctional enzyme</keyword>
<dbReference type="EMBL" id="KZ772754">
    <property type="protein sequence ID" value="PTQ34187.1"/>
    <property type="molecule type" value="Genomic_DNA"/>
</dbReference>
<dbReference type="Gene3D" id="3.40.430.10">
    <property type="entry name" value="Dihydrofolate Reductase, subunit A"/>
    <property type="match status" value="1"/>
</dbReference>
<organism evidence="15 16">
    <name type="scientific">Marchantia polymorpha</name>
    <name type="common">Common liverwort</name>
    <name type="synonym">Marchantia aquatica</name>
    <dbReference type="NCBI Taxonomy" id="3197"/>
    <lineage>
        <taxon>Eukaryota</taxon>
        <taxon>Viridiplantae</taxon>
        <taxon>Streptophyta</taxon>
        <taxon>Embryophyta</taxon>
        <taxon>Marchantiophyta</taxon>
        <taxon>Marchantiopsida</taxon>
        <taxon>Marchantiidae</taxon>
        <taxon>Marchantiales</taxon>
        <taxon>Marchantiaceae</taxon>
        <taxon>Marchantia</taxon>
    </lineage>
</organism>
<evidence type="ECO:0000256" key="7">
    <source>
        <dbReference type="ARBA" id="ARBA00022857"/>
    </source>
</evidence>
<evidence type="ECO:0000256" key="11">
    <source>
        <dbReference type="ARBA" id="ARBA00047344"/>
    </source>
</evidence>
<evidence type="ECO:0000256" key="2">
    <source>
        <dbReference type="ARBA" id="ARBA00010176"/>
    </source>
</evidence>
<dbReference type="SUPFAM" id="SSF53597">
    <property type="entry name" value="Dihydrofolate reductase-like"/>
    <property type="match status" value="1"/>
</dbReference>
<dbReference type="NCBIfam" id="TIGR03284">
    <property type="entry name" value="thym_sym"/>
    <property type="match status" value="1"/>
</dbReference>
<evidence type="ECO:0000256" key="3">
    <source>
        <dbReference type="ARBA" id="ARBA00022563"/>
    </source>
</evidence>
<dbReference type="GO" id="GO:0006231">
    <property type="term" value="P:dTMP biosynthetic process"/>
    <property type="evidence" value="ECO:0000318"/>
    <property type="project" value="GO_Central"/>
</dbReference>
<comment type="function">
    <text evidence="10">Bifunctional enzyme. Involved in de novo dTMP biosynthesis. Key enzyme in folate metabolism. Can play two different roles depending on the source of dihydrofolate: de novo synthesis of tetrahydrofolate or recycling of the dihydrofolate released as one of the end products of the TS catalyzed reaction. Catalyzes an essential reaction for de novo glycine and purine synthesis, DNA precursor synthesis, and for the conversion of dUMP to dTMP.</text>
</comment>
<keyword evidence="3" id="KW-0554">One-carbon metabolism</keyword>
<dbReference type="GO" id="GO:0005829">
    <property type="term" value="C:cytosol"/>
    <property type="evidence" value="ECO:0000318"/>
    <property type="project" value="GO_Central"/>
</dbReference>
<keyword evidence="8" id="KW-0560">Oxidoreductase</keyword>
<dbReference type="OrthoDB" id="766at2759"/>
<name>A0A2R6WJZ5_MARPO</name>
<dbReference type="Gramene" id="Mp2g15380.1">
    <property type="protein sequence ID" value="Mp2g15380.1.cds"/>
    <property type="gene ID" value="Mp2g15380"/>
</dbReference>
<comment type="similarity">
    <text evidence="1">In the C-terminal section; belongs to the thymidylate synthase family.</text>
</comment>
<dbReference type="Proteomes" id="UP000244005">
    <property type="component" value="Unassembled WGS sequence"/>
</dbReference>
<keyword evidence="6" id="KW-0545">Nucleotide biosynthesis</keyword>
<dbReference type="InterPro" id="IPR045097">
    <property type="entry name" value="Thymidate_synth/dCMP_Mease"/>
</dbReference>
<dbReference type="PROSITE" id="PS51330">
    <property type="entry name" value="DHFR_2"/>
    <property type="match status" value="1"/>
</dbReference>
<dbReference type="InterPro" id="IPR017925">
    <property type="entry name" value="DHFR_CS"/>
</dbReference>
<evidence type="ECO:0000256" key="13">
    <source>
        <dbReference type="PROSITE-ProRule" id="PRU10016"/>
    </source>
</evidence>
<dbReference type="InterPro" id="IPR024072">
    <property type="entry name" value="DHFR-like_dom_sf"/>
</dbReference>
<dbReference type="GO" id="GO:0004799">
    <property type="term" value="F:thymidylate synthase activity"/>
    <property type="evidence" value="ECO:0000318"/>
    <property type="project" value="GO_Central"/>
</dbReference>
<evidence type="ECO:0000313" key="15">
    <source>
        <dbReference type="EMBL" id="PTQ34187.1"/>
    </source>
</evidence>
<evidence type="ECO:0000256" key="1">
    <source>
        <dbReference type="ARBA" id="ARBA00006900"/>
    </source>
</evidence>
<comment type="catalytic activity">
    <reaction evidence="11">
        <text>dUMP + (6R)-5,10-methylene-5,6,7,8-tetrahydrofolate = 7,8-dihydrofolate + dTMP</text>
        <dbReference type="Rhea" id="RHEA:12104"/>
        <dbReference type="ChEBI" id="CHEBI:15636"/>
        <dbReference type="ChEBI" id="CHEBI:57451"/>
        <dbReference type="ChEBI" id="CHEBI:63528"/>
        <dbReference type="ChEBI" id="CHEBI:246422"/>
        <dbReference type="EC" id="2.1.1.45"/>
    </reaction>
</comment>
<dbReference type="GO" id="GO:0046654">
    <property type="term" value="P:tetrahydrofolate biosynthetic process"/>
    <property type="evidence" value="ECO:0007669"/>
    <property type="project" value="UniProtKB-UniPathway"/>
</dbReference>
<feature type="active site" evidence="13">
    <location>
        <position position="563"/>
    </location>
</feature>
<dbReference type="PANTHER" id="PTHR11548">
    <property type="entry name" value="THYMIDYLATE SYNTHASE 1"/>
    <property type="match status" value="1"/>
</dbReference>
<dbReference type="Pfam" id="PF00186">
    <property type="entry name" value="DHFR_1"/>
    <property type="match status" value="1"/>
</dbReference>
<evidence type="ECO:0000259" key="14">
    <source>
        <dbReference type="PROSITE" id="PS51330"/>
    </source>
</evidence>
<feature type="domain" description="DHFR" evidence="14">
    <location>
        <begin position="169"/>
        <end position="346"/>
    </location>
</feature>
<dbReference type="PROSITE" id="PS00075">
    <property type="entry name" value="DHFR_1"/>
    <property type="match status" value="1"/>
</dbReference>
<protein>
    <recommendedName>
        <fullName evidence="14">DHFR domain-containing protein</fullName>
    </recommendedName>
</protein>
<keyword evidence="16" id="KW-1185">Reference proteome</keyword>
<accession>A0A2R6WJZ5</accession>
<dbReference type="InterPro" id="IPR023451">
    <property type="entry name" value="Thymidate_synth/dCMP_Mease_dom"/>
</dbReference>
<dbReference type="InterPro" id="IPR001796">
    <property type="entry name" value="DHFR_dom"/>
</dbReference>
<dbReference type="AlphaFoldDB" id="A0A2R6WJZ5"/>
<gene>
    <name evidence="15" type="ORF">MARPO_0082s0036</name>
</gene>
<evidence type="ECO:0000256" key="4">
    <source>
        <dbReference type="ARBA" id="ARBA00022603"/>
    </source>
</evidence>
<dbReference type="SUPFAM" id="SSF55831">
    <property type="entry name" value="Thymidylate synthase/dCMP hydroxymethylase"/>
    <property type="match status" value="1"/>
</dbReference>
<dbReference type="InterPro" id="IPR000398">
    <property type="entry name" value="Thymidylate_synthase"/>
</dbReference>
<dbReference type="HAMAP" id="MF_00008">
    <property type="entry name" value="Thymidy_synth_bact"/>
    <property type="match status" value="1"/>
</dbReference>
<dbReference type="GO" id="GO:0005739">
    <property type="term" value="C:mitochondrion"/>
    <property type="evidence" value="ECO:0000318"/>
    <property type="project" value="GO_Central"/>
</dbReference>
<dbReference type="Gene3D" id="3.30.572.10">
    <property type="entry name" value="Thymidylate synthase/dCMP hydroxymethylase domain"/>
    <property type="match status" value="1"/>
</dbReference>
<evidence type="ECO:0000256" key="8">
    <source>
        <dbReference type="ARBA" id="ARBA00023002"/>
    </source>
</evidence>
<dbReference type="NCBIfam" id="NF002497">
    <property type="entry name" value="PRK01827.1-3"/>
    <property type="match status" value="1"/>
</dbReference>
<dbReference type="PRINTS" id="PR00108">
    <property type="entry name" value="THYMDSNTHASE"/>
</dbReference>
<dbReference type="PROSITE" id="PS00091">
    <property type="entry name" value="THYMIDYLATE_SYNTHASE"/>
    <property type="match status" value="1"/>
</dbReference>
<dbReference type="Pfam" id="PF00303">
    <property type="entry name" value="Thymidylat_synt"/>
    <property type="match status" value="1"/>
</dbReference>
<keyword evidence="4" id="KW-0489">Methyltransferase</keyword>
<dbReference type="GO" id="GO:0004146">
    <property type="term" value="F:dihydrofolate reductase activity"/>
    <property type="evidence" value="ECO:0000318"/>
    <property type="project" value="GO_Central"/>
</dbReference>
<dbReference type="UniPathway" id="UPA00077">
    <property type="reaction ID" value="UER00158"/>
</dbReference>
<keyword evidence="5" id="KW-0808">Transferase</keyword>
<dbReference type="CDD" id="cd00209">
    <property type="entry name" value="DHFR"/>
    <property type="match status" value="1"/>
</dbReference>
<evidence type="ECO:0000256" key="5">
    <source>
        <dbReference type="ARBA" id="ARBA00022679"/>
    </source>
</evidence>
<dbReference type="PANTHER" id="PTHR11548:SF2">
    <property type="entry name" value="THYMIDYLATE SYNTHASE"/>
    <property type="match status" value="1"/>
</dbReference>
<dbReference type="GO" id="GO:0032259">
    <property type="term" value="P:methylation"/>
    <property type="evidence" value="ECO:0007669"/>
    <property type="project" value="UniProtKB-KW"/>
</dbReference>
<evidence type="ECO:0000256" key="12">
    <source>
        <dbReference type="ARBA" id="ARBA00048873"/>
    </source>
</evidence>
<evidence type="ECO:0000256" key="10">
    <source>
        <dbReference type="ARBA" id="ARBA00024992"/>
    </source>
</evidence>
<keyword evidence="7" id="KW-0521">NADP</keyword>
<evidence type="ECO:0000313" key="16">
    <source>
        <dbReference type="Proteomes" id="UP000244005"/>
    </source>
</evidence>
<dbReference type="InterPro" id="IPR036926">
    <property type="entry name" value="Thymidate_synth/dCMP_Mease_sf"/>
</dbReference>
<comment type="similarity">
    <text evidence="2">In the N-terminal section; belongs to the dihydrofolate reductase family.</text>
</comment>
<comment type="catalytic activity">
    <reaction evidence="12">
        <text>(6S)-5,6,7,8-tetrahydrofolate + NADP(+) = 7,8-dihydrofolate + NADPH + H(+)</text>
        <dbReference type="Rhea" id="RHEA:15009"/>
        <dbReference type="ChEBI" id="CHEBI:15378"/>
        <dbReference type="ChEBI" id="CHEBI:57451"/>
        <dbReference type="ChEBI" id="CHEBI:57453"/>
        <dbReference type="ChEBI" id="CHEBI:57783"/>
        <dbReference type="ChEBI" id="CHEBI:58349"/>
        <dbReference type="EC" id="1.5.1.3"/>
    </reaction>
</comment>
<sequence>MIAASVGCRPLVHLVGAGLDSCYLLMLNLSRCVECVRVGGSSVARIRSLQIRRDCQARACVRVQARRWRTGTAVESKSRTFSTDRTAARIQLLLSSSSCLFSEAVACRSSVVDSLPLWSGGVACSRTWSNLFLKSRHPWKAQSTTGIAYFANKSEEDQAMETVEAPTRSFQIVLAVSRNWGLGVNGDLPWHLPLDLKHFTKVTTETRSSSKRNAVVMGRKSWDALPKKYRPLKRRFNVVLSRTSKQVDDDSGSTVVCESVHSALTLLATPQYASEIETVFIIGGGQILRETMSASLCDAIHLTEVDAEVECDTFSPPVDRSIFTPWYASAPIVENNLRYSFVTYVRRGGSLTKVDVQQNVNVATSGAKQETGVASKADERIKDFVSLLPPSLAHRHEEYQYLDLIKDIIQNGTVKGDRTGTGTISKFGCQMRFNLRKCFPLLTTKRVHWRGVVEELLWFISGSTSAKVLQDKDVHIWDGNSTKEYLSSIGLTEREEGDLGPVYGFQWRHFGAKYTDMHADYTGQGFDQLADVIHKIRTNPNDRRIILSAWNPADLQLMALPPCHMFAQFYVANGELSCQMYQRSCDMGLGVPYNIASYSLLTYMIAHVCDLVPGDFVHVLGDAHVYTNHLEPLKEQLKNDPKPFPVLKIKSSKRDIDSFTADDFELIDYKPNRRIFMKMAI</sequence>
<dbReference type="InterPro" id="IPR020940">
    <property type="entry name" value="Thymidylate_synthase_AS"/>
</dbReference>
<dbReference type="GO" id="GO:0006730">
    <property type="term" value="P:one-carbon metabolic process"/>
    <property type="evidence" value="ECO:0007669"/>
    <property type="project" value="UniProtKB-KW"/>
</dbReference>
<evidence type="ECO:0000256" key="6">
    <source>
        <dbReference type="ARBA" id="ARBA00022727"/>
    </source>
</evidence>